<evidence type="ECO:0000256" key="5">
    <source>
        <dbReference type="ARBA" id="ARBA00023010"/>
    </source>
</evidence>
<evidence type="ECO:0000256" key="6">
    <source>
        <dbReference type="ARBA" id="ARBA00023132"/>
    </source>
</evidence>
<keyword evidence="5" id="KW-0811">Translocation</keyword>
<evidence type="ECO:0000256" key="2">
    <source>
        <dbReference type="ARBA" id="ARBA00022448"/>
    </source>
</evidence>
<comment type="subcellular location">
    <subcellularLocation>
        <location evidence="1">Nucleus</location>
        <location evidence="1">Nuclear pore complex</location>
    </subcellularLocation>
</comment>
<dbReference type="GO" id="GO:0008139">
    <property type="term" value="F:nuclear localization sequence binding"/>
    <property type="evidence" value="ECO:0007669"/>
    <property type="project" value="InterPro"/>
</dbReference>
<evidence type="ECO:0000256" key="8">
    <source>
        <dbReference type="SAM" id="MobiDB-lite"/>
    </source>
</evidence>
<keyword evidence="3" id="KW-0509">mRNA transport</keyword>
<dbReference type="EMBL" id="GANO01003106">
    <property type="protein sequence ID" value="JAB56765.1"/>
    <property type="molecule type" value="mRNA"/>
</dbReference>
<organism evidence="9">
    <name type="scientific">Corethrella appendiculata</name>
    <dbReference type="NCBI Taxonomy" id="1370023"/>
    <lineage>
        <taxon>Eukaryota</taxon>
        <taxon>Metazoa</taxon>
        <taxon>Ecdysozoa</taxon>
        <taxon>Arthropoda</taxon>
        <taxon>Hexapoda</taxon>
        <taxon>Insecta</taxon>
        <taxon>Pterygota</taxon>
        <taxon>Neoptera</taxon>
        <taxon>Endopterygota</taxon>
        <taxon>Diptera</taxon>
        <taxon>Nematocera</taxon>
        <taxon>Culicoidea</taxon>
        <taxon>Chaoboridae</taxon>
        <taxon>Corethrella</taxon>
    </lineage>
</organism>
<dbReference type="Gene3D" id="6.10.140.1350">
    <property type="match status" value="1"/>
</dbReference>
<dbReference type="PANTHER" id="PTHR13437">
    <property type="entry name" value="NUCLEOPORIN P58/P45 NUCLEOPORIN-LIKE PROTEIN 1"/>
    <property type="match status" value="1"/>
</dbReference>
<evidence type="ECO:0000256" key="7">
    <source>
        <dbReference type="ARBA" id="ARBA00023242"/>
    </source>
</evidence>
<sequence>TGFGFGTQPTASATGFSLPTPAGTTSAQTIGIVAPQLTSVLSTTATPATGSSNFAFGTSTPLASAVPTTSAPVSNLSFNFAPSAPAATTTVATTAPPSFNFGTSSTTAVTTVSASILSQPLATATATTNTLGTGLFGAPKPLTATTTASTSSLPGTNLFSNLSTTITTSVPQQPTTQITKTGLGGVDINATQPKTIEGNTENTKVKEAQVPQEIISTVEHLKAYIKTQKSTSSDIARTSTRKLFNVTNTIQSHNNSLVEISNSVCNNQMAIKLLRQETSNIIQQADMAQRTHDTPAGLQFENNLPLQYFTELIQKYESDLINLKYQVELAEKHMHSLATPQHFSAQDLKRGLQQIHESFIALAGRTHEIHQKVDQQKEQYLNLRKYLLRDSSNVFETPAVVESDERNQQSSAFLAGVTTGGSNTGGGLTLGPTPFSSLAHSLNATMLKANSSTTASSVWPSTKSSIAVGGISAAGATAGGATSFFGNSGTQTFGGMTGSIFGNSFNFSSSTGDGGFNLQKPPLGTKRNKH</sequence>
<keyword evidence="7" id="KW-0539">Nucleus</keyword>
<dbReference type="GO" id="GO:0051028">
    <property type="term" value="P:mRNA transport"/>
    <property type="evidence" value="ECO:0007669"/>
    <property type="project" value="UniProtKB-KW"/>
</dbReference>
<dbReference type="GO" id="GO:0017056">
    <property type="term" value="F:structural constituent of nuclear pore"/>
    <property type="evidence" value="ECO:0007669"/>
    <property type="project" value="InterPro"/>
</dbReference>
<dbReference type="PANTHER" id="PTHR13437:SF2">
    <property type="entry name" value="NUCLEOPORIN P58_P45"/>
    <property type="match status" value="1"/>
</dbReference>
<keyword evidence="6" id="KW-0906">Nuclear pore complex</keyword>
<protein>
    <submittedName>
        <fullName evidence="9">Putative nucleoporin nup58</fullName>
    </submittedName>
</protein>
<evidence type="ECO:0000313" key="9">
    <source>
        <dbReference type="EMBL" id="JAB56765.1"/>
    </source>
</evidence>
<evidence type="ECO:0000256" key="3">
    <source>
        <dbReference type="ARBA" id="ARBA00022816"/>
    </source>
</evidence>
<feature type="compositionally biased region" description="Polar residues" evidence="8">
    <location>
        <begin position="7"/>
        <end position="20"/>
    </location>
</feature>
<feature type="non-terminal residue" evidence="9">
    <location>
        <position position="1"/>
    </location>
</feature>
<accession>U5EHA7</accession>
<keyword evidence="4" id="KW-0653">Protein transport</keyword>
<dbReference type="Pfam" id="PF15967">
    <property type="entry name" value="Nucleoporin_FG2"/>
    <property type="match status" value="1"/>
</dbReference>
<evidence type="ECO:0000256" key="4">
    <source>
        <dbReference type="ARBA" id="ARBA00022927"/>
    </source>
</evidence>
<name>U5EHA7_9DIPT</name>
<keyword evidence="2" id="KW-0813">Transport</keyword>
<dbReference type="GO" id="GO:0015031">
    <property type="term" value="P:protein transport"/>
    <property type="evidence" value="ECO:0007669"/>
    <property type="project" value="UniProtKB-KW"/>
</dbReference>
<dbReference type="GO" id="GO:0005643">
    <property type="term" value="C:nuclear pore"/>
    <property type="evidence" value="ECO:0007669"/>
    <property type="project" value="UniProtKB-SubCell"/>
</dbReference>
<dbReference type="AlphaFoldDB" id="U5EHA7"/>
<feature type="region of interest" description="Disordered" evidence="8">
    <location>
        <begin position="1"/>
        <end position="20"/>
    </location>
</feature>
<evidence type="ECO:0000256" key="1">
    <source>
        <dbReference type="ARBA" id="ARBA00004567"/>
    </source>
</evidence>
<dbReference type="InterPro" id="IPR024882">
    <property type="entry name" value="NUP58/p45/49"/>
</dbReference>
<reference evidence="9" key="1">
    <citation type="journal article" date="2014" name="Insect Biochem. Mol. Biol.">
        <title>An insight into the sialome of the frog biting fly, Corethrella appendiculata.</title>
        <authorList>
            <person name="Ribeiro J.M.C."/>
            <person name="Chagas A.C."/>
            <person name="Pham V.M."/>
            <person name="Lounibos L.P."/>
            <person name="Calvo E."/>
        </authorList>
    </citation>
    <scope>NUCLEOTIDE SEQUENCE</scope>
    <source>
        <tissue evidence="9">Salivary glands</tissue>
    </source>
</reference>
<proteinExistence type="evidence at transcript level"/>